<organism evidence="1 2">
    <name type="scientific">Actinomadura gamaensis</name>
    <dbReference type="NCBI Taxonomy" id="1763541"/>
    <lineage>
        <taxon>Bacteria</taxon>
        <taxon>Bacillati</taxon>
        <taxon>Actinomycetota</taxon>
        <taxon>Actinomycetes</taxon>
        <taxon>Streptosporangiales</taxon>
        <taxon>Thermomonosporaceae</taxon>
        <taxon>Actinomadura</taxon>
    </lineage>
</organism>
<gene>
    <name evidence="1" type="ORF">ACFPCY_34090</name>
</gene>
<protein>
    <submittedName>
        <fullName evidence="1">LamG domain-containing protein</fullName>
    </submittedName>
</protein>
<proteinExistence type="predicted"/>
<name>A0ABV9U958_9ACTN</name>
<dbReference type="InterPro" id="IPR013320">
    <property type="entry name" value="ConA-like_dom_sf"/>
</dbReference>
<accession>A0ABV9U958</accession>
<dbReference type="Pfam" id="PF13385">
    <property type="entry name" value="Laminin_G_3"/>
    <property type="match status" value="1"/>
</dbReference>
<dbReference type="Gene3D" id="2.60.120.200">
    <property type="match status" value="1"/>
</dbReference>
<dbReference type="RefSeq" id="WP_378262221.1">
    <property type="nucleotide sequence ID" value="NZ_JBHSIT010000012.1"/>
</dbReference>
<dbReference type="Proteomes" id="UP001595872">
    <property type="component" value="Unassembled WGS sequence"/>
</dbReference>
<dbReference type="SUPFAM" id="SSF49899">
    <property type="entry name" value="Concanavalin A-like lectins/glucanases"/>
    <property type="match status" value="1"/>
</dbReference>
<evidence type="ECO:0000313" key="1">
    <source>
        <dbReference type="EMBL" id="MFC4912374.1"/>
    </source>
</evidence>
<keyword evidence="2" id="KW-1185">Reference proteome</keyword>
<dbReference type="EMBL" id="JBHSIT010000012">
    <property type="protein sequence ID" value="MFC4912374.1"/>
    <property type="molecule type" value="Genomic_DNA"/>
</dbReference>
<evidence type="ECO:0000313" key="2">
    <source>
        <dbReference type="Proteomes" id="UP001595872"/>
    </source>
</evidence>
<sequence length="213" mass="22731">MLVAHWSFEVEDIDGRRVTDATGGGLAMTLDEGVRIVPGRDGEALAFDGTGGRAIVPAVPQLALSQVFGFTVAFHVSVSEGPTGEWRALLFKSVAEGDARAIGVWLHPDAMRLRVQLFTIKGPEYMDSHARLKLGEWSHLAFAVDTQGMFLYVDGKLDVAIPLEHPVVTPSGPLSLGAEPGKLGMSGLLADVRVYSAALDERTVRALATPEPS</sequence>
<comment type="caution">
    <text evidence="1">The sequence shown here is derived from an EMBL/GenBank/DDBJ whole genome shotgun (WGS) entry which is preliminary data.</text>
</comment>
<reference evidence="2" key="1">
    <citation type="journal article" date="2019" name="Int. J. Syst. Evol. Microbiol.">
        <title>The Global Catalogue of Microorganisms (GCM) 10K type strain sequencing project: providing services to taxonomists for standard genome sequencing and annotation.</title>
        <authorList>
            <consortium name="The Broad Institute Genomics Platform"/>
            <consortium name="The Broad Institute Genome Sequencing Center for Infectious Disease"/>
            <person name="Wu L."/>
            <person name="Ma J."/>
        </authorList>
    </citation>
    <scope>NUCLEOTIDE SEQUENCE [LARGE SCALE GENOMIC DNA]</scope>
    <source>
        <strain evidence="2">KLKA75</strain>
    </source>
</reference>